<dbReference type="RefSeq" id="WP_090151183.1">
    <property type="nucleotide sequence ID" value="NZ_FNAN01000008.1"/>
</dbReference>
<keyword evidence="2" id="KW-1185">Reference proteome</keyword>
<gene>
    <name evidence="1" type="ORF">SAMN04487996_108175</name>
</gene>
<organism evidence="1 2">
    <name type="scientific">Dyadobacter soli</name>
    <dbReference type="NCBI Taxonomy" id="659014"/>
    <lineage>
        <taxon>Bacteria</taxon>
        <taxon>Pseudomonadati</taxon>
        <taxon>Bacteroidota</taxon>
        <taxon>Cytophagia</taxon>
        <taxon>Cytophagales</taxon>
        <taxon>Spirosomataceae</taxon>
        <taxon>Dyadobacter</taxon>
    </lineage>
</organism>
<proteinExistence type="predicted"/>
<dbReference type="STRING" id="659014.SAMN04487996_108175"/>
<dbReference type="Proteomes" id="UP000198748">
    <property type="component" value="Unassembled WGS sequence"/>
</dbReference>
<evidence type="ECO:0000313" key="1">
    <source>
        <dbReference type="EMBL" id="SDF00389.1"/>
    </source>
</evidence>
<reference evidence="2" key="1">
    <citation type="submission" date="2016-10" db="EMBL/GenBank/DDBJ databases">
        <authorList>
            <person name="Varghese N."/>
            <person name="Submissions S."/>
        </authorList>
    </citation>
    <scope>NUCLEOTIDE SEQUENCE [LARGE SCALE GENOMIC DNA]</scope>
    <source>
        <strain evidence="2">DSM 25329</strain>
    </source>
</reference>
<accession>A0A1G7HK56</accession>
<dbReference type="AlphaFoldDB" id="A0A1G7HK56"/>
<protein>
    <submittedName>
        <fullName evidence="1">Uncharacterized protein</fullName>
    </submittedName>
</protein>
<evidence type="ECO:0000313" key="2">
    <source>
        <dbReference type="Proteomes" id="UP000198748"/>
    </source>
</evidence>
<dbReference type="EMBL" id="FNAN01000008">
    <property type="protein sequence ID" value="SDF00389.1"/>
    <property type="molecule type" value="Genomic_DNA"/>
</dbReference>
<dbReference type="OrthoDB" id="1116847at2"/>
<name>A0A1G7HK56_9BACT</name>
<sequence length="370" mass="43074">MKAPLEAFLDRIEALQSTGNALFPKGIFPAQRSNSMIGYRRPDTTMFFSAIIAFTLQSIRKHCSTESQAQIDSIIALVTANYPDFQNKDGLKTYNFWKTKPSRHFPNGRWFRRFEHFRIPDDIDDTAFAYLTTSPSQEELFWLKEKLTLHANGTKLWIRNTYPEYQQLRAYSTWFGKNMYVEFDVSVLSNMLYCILHYKLPLNVHDEASLEYIRSIIETRRYVHAPFRCAHQYPRTPLIIYHVSRLIAAFDPPALRSIKAQLIGDTENLLKTTRNHMDRVSLATSLMRFGIRTERIPVESFTANDFKGFYFFIAGLLTAYENPVLYKLSVNPLVHMHWTCEAHCWTLLAEYEALWNQQQVNGALPLSNPS</sequence>